<organism evidence="9 10">
    <name type="scientific">Geodia barretti</name>
    <name type="common">Barrett's horny sponge</name>
    <dbReference type="NCBI Taxonomy" id="519541"/>
    <lineage>
        <taxon>Eukaryota</taxon>
        <taxon>Metazoa</taxon>
        <taxon>Porifera</taxon>
        <taxon>Demospongiae</taxon>
        <taxon>Heteroscleromorpha</taxon>
        <taxon>Tetractinellida</taxon>
        <taxon>Astrophorina</taxon>
        <taxon>Geodiidae</taxon>
        <taxon>Geodia</taxon>
    </lineage>
</organism>
<evidence type="ECO:0000256" key="3">
    <source>
        <dbReference type="ARBA" id="ARBA00022692"/>
    </source>
</evidence>
<keyword evidence="3 7" id="KW-0812">Transmembrane</keyword>
<proteinExistence type="inferred from homology"/>
<evidence type="ECO:0000313" key="10">
    <source>
        <dbReference type="Proteomes" id="UP001174909"/>
    </source>
</evidence>
<dbReference type="Proteomes" id="UP001174909">
    <property type="component" value="Unassembled WGS sequence"/>
</dbReference>
<evidence type="ECO:0000256" key="7">
    <source>
        <dbReference type="RuleBase" id="RU363053"/>
    </source>
</evidence>
<comment type="similarity">
    <text evidence="2 7">Belongs to the peroxisomal membrane protein PXMP2/4 family.</text>
</comment>
<evidence type="ECO:0000256" key="8">
    <source>
        <dbReference type="SAM" id="SignalP"/>
    </source>
</evidence>
<evidence type="ECO:0000256" key="4">
    <source>
        <dbReference type="ARBA" id="ARBA00022989"/>
    </source>
</evidence>
<dbReference type="PANTHER" id="PTHR11266">
    <property type="entry name" value="PEROXISOMAL MEMBRANE PROTEIN 2, PXMP2 MPV17"/>
    <property type="match status" value="1"/>
</dbReference>
<feature type="transmembrane region" description="Helical" evidence="7">
    <location>
        <begin position="116"/>
        <end position="137"/>
    </location>
</feature>
<dbReference type="EMBL" id="CASHTH010002481">
    <property type="protein sequence ID" value="CAI8030428.1"/>
    <property type="molecule type" value="Genomic_DNA"/>
</dbReference>
<evidence type="ECO:0000256" key="1">
    <source>
        <dbReference type="ARBA" id="ARBA00004141"/>
    </source>
</evidence>
<dbReference type="InterPro" id="IPR007248">
    <property type="entry name" value="Mpv17_PMP22"/>
</dbReference>
<feature type="transmembrane region" description="Helical" evidence="7">
    <location>
        <begin position="93"/>
        <end position="110"/>
    </location>
</feature>
<dbReference type="GO" id="GO:0005739">
    <property type="term" value="C:mitochondrion"/>
    <property type="evidence" value="ECO:0007669"/>
    <property type="project" value="TreeGrafter"/>
</dbReference>
<comment type="caution">
    <text evidence="9">The sequence shown here is derived from an EMBL/GenBank/DDBJ whole genome shotgun (WGS) entry which is preliminary data.</text>
</comment>
<feature type="chain" id="PRO_5041330501" description="Mitochondrial inner membrane protein Mpv17" evidence="8">
    <location>
        <begin position="26"/>
        <end position="153"/>
    </location>
</feature>
<feature type="signal peptide" evidence="8">
    <location>
        <begin position="1"/>
        <end position="25"/>
    </location>
</feature>
<keyword evidence="4 7" id="KW-1133">Transmembrane helix</keyword>
<evidence type="ECO:0000313" key="9">
    <source>
        <dbReference type="EMBL" id="CAI8030428.1"/>
    </source>
</evidence>
<name>A0AA35WQT4_GEOBA</name>
<keyword evidence="8" id="KW-0732">Signal</keyword>
<dbReference type="Pfam" id="PF04117">
    <property type="entry name" value="Mpv17_PMP22"/>
    <property type="match status" value="1"/>
</dbReference>
<evidence type="ECO:0000256" key="5">
    <source>
        <dbReference type="ARBA" id="ARBA00023136"/>
    </source>
</evidence>
<evidence type="ECO:0000256" key="2">
    <source>
        <dbReference type="ARBA" id="ARBA00006824"/>
    </source>
</evidence>
<keyword evidence="10" id="KW-1185">Reference proteome</keyword>
<accession>A0AA35WQT4</accession>
<gene>
    <name evidence="9" type="ORF">GBAR_LOCUS17261</name>
</gene>
<dbReference type="AlphaFoldDB" id="A0AA35WQT4"/>
<keyword evidence="5 7" id="KW-0472">Membrane</keyword>
<dbReference type="GO" id="GO:0016020">
    <property type="term" value="C:membrane"/>
    <property type="evidence" value="ECO:0007669"/>
    <property type="project" value="UniProtKB-SubCell"/>
</dbReference>
<evidence type="ECO:0000256" key="6">
    <source>
        <dbReference type="ARBA" id="ARBA00049743"/>
    </source>
</evidence>
<sequence length="153" mass="17693">MSRHTVYLRRLLLGRYLIVTNTVSAGTLDGLADAVEQCGVESIQPHDWPRTLRMGTTGLLLGPVDHCWYRFLDSRFPGSHAAAVAKKVALDSLMYLPVGIVLFYTLQIINFRYVPVVLRVIFQNAIDFVWTMVMSYLKHRDLHNTHIWDYWKK</sequence>
<protein>
    <recommendedName>
        <fullName evidence="6">Mitochondrial inner membrane protein Mpv17</fullName>
    </recommendedName>
</protein>
<comment type="subcellular location">
    <subcellularLocation>
        <location evidence="1">Membrane</location>
        <topology evidence="1">Multi-pass membrane protein</topology>
    </subcellularLocation>
</comment>
<dbReference type="PANTHER" id="PTHR11266:SF17">
    <property type="entry name" value="PROTEIN MPV17"/>
    <property type="match status" value="1"/>
</dbReference>
<reference evidence="9" key="1">
    <citation type="submission" date="2023-03" db="EMBL/GenBank/DDBJ databases">
        <authorList>
            <person name="Steffen K."/>
            <person name="Cardenas P."/>
        </authorList>
    </citation>
    <scope>NUCLEOTIDE SEQUENCE</scope>
</reference>